<dbReference type="InterPro" id="IPR006626">
    <property type="entry name" value="PbH1"/>
</dbReference>
<protein>
    <submittedName>
        <fullName evidence="2">DUF6519 domain-containing protein</fullName>
    </submittedName>
</protein>
<dbReference type="Pfam" id="PF20129">
    <property type="entry name" value="DUF6519"/>
    <property type="match status" value="2"/>
</dbReference>
<proteinExistence type="predicted"/>
<name>A0ABT7XRA7_9NEIS</name>
<organism evidence="2 3">
    <name type="scientific">Crenobacter oryzisoli</name>
    <dbReference type="NCBI Taxonomy" id="3056844"/>
    <lineage>
        <taxon>Bacteria</taxon>
        <taxon>Pseudomonadati</taxon>
        <taxon>Pseudomonadota</taxon>
        <taxon>Betaproteobacteria</taxon>
        <taxon>Neisseriales</taxon>
        <taxon>Neisseriaceae</taxon>
        <taxon>Crenobacter</taxon>
    </lineage>
</organism>
<accession>A0ABT7XRA7</accession>
<dbReference type="Proteomes" id="UP001168540">
    <property type="component" value="Unassembled WGS sequence"/>
</dbReference>
<dbReference type="InterPro" id="IPR012334">
    <property type="entry name" value="Pectin_lyas_fold"/>
</dbReference>
<evidence type="ECO:0000313" key="2">
    <source>
        <dbReference type="EMBL" id="MDN0076312.1"/>
    </source>
</evidence>
<reference evidence="2" key="1">
    <citation type="submission" date="2023-06" db="EMBL/GenBank/DDBJ databases">
        <authorList>
            <person name="Zhang S."/>
        </authorList>
    </citation>
    <scope>NUCLEOTIDE SEQUENCE</scope>
    <source>
        <strain evidence="2">SG2303</strain>
    </source>
</reference>
<dbReference type="SUPFAM" id="SSF51126">
    <property type="entry name" value="Pectin lyase-like"/>
    <property type="match status" value="1"/>
</dbReference>
<dbReference type="EMBL" id="JAUEDK010000030">
    <property type="protein sequence ID" value="MDN0076312.1"/>
    <property type="molecule type" value="Genomic_DNA"/>
</dbReference>
<dbReference type="InterPro" id="IPR045392">
    <property type="entry name" value="DUF6519"/>
</dbReference>
<dbReference type="EMBL" id="JAUEDK010000013">
    <property type="protein sequence ID" value="MDN0075080.1"/>
    <property type="molecule type" value="Genomic_DNA"/>
</dbReference>
<dbReference type="RefSeq" id="WP_289829675.1">
    <property type="nucleotide sequence ID" value="NZ_JAUEDK010000013.1"/>
</dbReference>
<dbReference type="SMART" id="SM00710">
    <property type="entry name" value="PbH1"/>
    <property type="match status" value="8"/>
</dbReference>
<gene>
    <name evidence="1" type="ORF">QU481_09255</name>
    <name evidence="2" type="ORF">QU481_15610</name>
</gene>
<sequence>MSFDCSRFTFNSWNDFLGVVMQQGRVQLDADWNEFVSQLIRRIQAGTLDTFEQTVVPRVTPDGFRIDFNDGELTIGVGRIYVDGILAENHGAAPKKWDPRLAEQTGRDAINYTQQPYYYPKPLSLPEGEPFLVYLDVWQREVTYLQHPELVEKAVGVDTTARLQTVWQVKVLSKIGSALCDTPDKDVPRWSDVIRPSAARLTTSTGSVAASPNPCLIPPSGGYKGLENQLYRVEIHDDGVMGKATFKWSRDNGTVQSLISQINAARNRIVVDTVGRDALLRFSDGDWVEITDDVRELHGEPGEMRRIKLGGGVDDATRTIVLDTALPLGAFPTGAQDETNPARHTRIRRWDQSGQVLRADGTVFCDLDAAGSTGLIPVPPMGTTLCLEDGIQVQFDLVGDPDDSGGSFHVGDRWSFAARTADAWIEPLDHAPPLGTHHHYARLAVVNSPESVSDCRVFWPPEPTAGEGCSCDVCVTVGGHNDDTTTIQDAIGKLAGKGGVICLGAGIYRLSGPLRINGAGSLRIRGKGWRTVLVSTGPVIAIQDSLGVVLEDFAVVGAGAATGGETSVAGGANQDLVTASNTVGLELDHLYLLALSSGVGRAAVKLDGYALDTRVHECAIVADVGITGGMANPEVSSKEGLLTASLSISDNLLVCNRVGLQMGKGSFHYGDNTLSRNLVLGSRESGFVAQGGALLGSSFRIDANSLYVAGNGIVAGVDGLRITDNEIRSSRAREISNGIGSSNGIVLAAGLDPSGIEHVWITSNRLAEFPGNGIEVQVPVGSAIIKQNVVEHTYGGIVFVKAGASSHLSIENNQLLNIAEGYDPQGGSVVGIQVLAAREVDIVGNIVNNFAGDAWVASDRVAIRVAASGDVRISGNRLSELGPRKPRQEHLGYVAGIELQPPYTRAVLSENFISRSTADNLVPSQWHAIRIMPPSRENFLFAAGATIFPMDNGFYLLTGSRLQTLSAAPPESLSIRGNQGTAREITLPLVVAMGVASCIFSDNYFEATTAEKDLDGNAVAMVMLSAATVIASNNQLLWRNSERGGALNIFESNFYTVVGNITMGNIFIILNKKSQLLDGPWKLLNVIVS</sequence>
<comment type="caution">
    <text evidence="2">The sequence shown here is derived from an EMBL/GenBank/DDBJ whole genome shotgun (WGS) entry which is preliminary data.</text>
</comment>
<keyword evidence="3" id="KW-1185">Reference proteome</keyword>
<evidence type="ECO:0000313" key="1">
    <source>
        <dbReference type="EMBL" id="MDN0075080.1"/>
    </source>
</evidence>
<dbReference type="InterPro" id="IPR011050">
    <property type="entry name" value="Pectin_lyase_fold/virulence"/>
</dbReference>
<evidence type="ECO:0000313" key="3">
    <source>
        <dbReference type="Proteomes" id="UP001168540"/>
    </source>
</evidence>
<dbReference type="Gene3D" id="2.160.20.10">
    <property type="entry name" value="Single-stranded right-handed beta-helix, Pectin lyase-like"/>
    <property type="match status" value="2"/>
</dbReference>